<comment type="caution">
    <text evidence="3">The sequence shown here is derived from an EMBL/GenBank/DDBJ whole genome shotgun (WGS) entry which is preliminary data.</text>
</comment>
<organism evidence="3 4">
    <name type="scientific">Lojkania enalia</name>
    <dbReference type="NCBI Taxonomy" id="147567"/>
    <lineage>
        <taxon>Eukaryota</taxon>
        <taxon>Fungi</taxon>
        <taxon>Dikarya</taxon>
        <taxon>Ascomycota</taxon>
        <taxon>Pezizomycotina</taxon>
        <taxon>Dothideomycetes</taxon>
        <taxon>Pleosporomycetidae</taxon>
        <taxon>Pleosporales</taxon>
        <taxon>Pleosporales incertae sedis</taxon>
        <taxon>Lojkania</taxon>
    </lineage>
</organism>
<sequence>MFVIKLLGLAAMAASTVVAQALSPQAGNLIVPGDVVVRHLNVPEVARRSYGETCEPSTTTVTVTLSCGPEGPSTMPPEEPTGVPDFPSSVVPSSPTTPPPAPVTSTVTSELPSAPPFISTSASTDPHSHGSTTGTPAPSKTTLSSPPASGTATPPPSESTDTSPPLSTPTGAATLNMDVGVFPLVVAGIALNAAMTLFV</sequence>
<dbReference type="Proteomes" id="UP000800093">
    <property type="component" value="Unassembled WGS sequence"/>
</dbReference>
<evidence type="ECO:0000313" key="3">
    <source>
        <dbReference type="EMBL" id="KAF2266235.1"/>
    </source>
</evidence>
<accession>A0A9P4N1L8</accession>
<feature type="chain" id="PRO_5040137691" evidence="2">
    <location>
        <begin position="22"/>
        <end position="199"/>
    </location>
</feature>
<dbReference type="AlphaFoldDB" id="A0A9P4N1L8"/>
<feature type="compositionally biased region" description="Low complexity" evidence="1">
    <location>
        <begin position="141"/>
        <end position="170"/>
    </location>
</feature>
<name>A0A9P4N1L8_9PLEO</name>
<keyword evidence="4" id="KW-1185">Reference proteome</keyword>
<feature type="region of interest" description="Disordered" evidence="1">
    <location>
        <begin position="65"/>
        <end position="171"/>
    </location>
</feature>
<keyword evidence="2" id="KW-0732">Signal</keyword>
<feature type="signal peptide" evidence="2">
    <location>
        <begin position="1"/>
        <end position="21"/>
    </location>
</feature>
<evidence type="ECO:0000256" key="2">
    <source>
        <dbReference type="SAM" id="SignalP"/>
    </source>
</evidence>
<reference evidence="4" key="1">
    <citation type="journal article" date="2020" name="Stud. Mycol.">
        <title>101 Dothideomycetes genomes: A test case for predicting lifestyles and emergence of pathogens.</title>
        <authorList>
            <person name="Haridas S."/>
            <person name="Albert R."/>
            <person name="Binder M."/>
            <person name="Bloem J."/>
            <person name="LaButti K."/>
            <person name="Salamov A."/>
            <person name="Andreopoulos B."/>
            <person name="Baker S."/>
            <person name="Barry K."/>
            <person name="Bills G."/>
            <person name="Bluhm B."/>
            <person name="Cannon C."/>
            <person name="Castanera R."/>
            <person name="Culley D."/>
            <person name="Daum C."/>
            <person name="Ezra D."/>
            <person name="Gonzalez J."/>
            <person name="Henrissat B."/>
            <person name="Kuo A."/>
            <person name="Liang C."/>
            <person name="Lipzen A."/>
            <person name="Lutzoni F."/>
            <person name="Magnuson J."/>
            <person name="Mondo S."/>
            <person name="Nolan M."/>
            <person name="Ohm R."/>
            <person name="Pangilinan J."/>
            <person name="Park H.-J."/>
            <person name="Ramirez L."/>
            <person name="Alfaro M."/>
            <person name="Sun H."/>
            <person name="Tritt A."/>
            <person name="Yoshinaga Y."/>
            <person name="Zwiers L.-H."/>
            <person name="Turgeon B."/>
            <person name="Goodwin S."/>
            <person name="Spatafora J."/>
            <person name="Crous P."/>
            <person name="Grigoriev I."/>
        </authorList>
    </citation>
    <scope>NUCLEOTIDE SEQUENCE [LARGE SCALE GENOMIC DNA]</scope>
    <source>
        <strain evidence="4">CBS 304.66</strain>
    </source>
</reference>
<evidence type="ECO:0000313" key="4">
    <source>
        <dbReference type="Proteomes" id="UP000800093"/>
    </source>
</evidence>
<feature type="compositionally biased region" description="Polar residues" evidence="1">
    <location>
        <begin position="118"/>
        <end position="140"/>
    </location>
</feature>
<proteinExistence type="predicted"/>
<protein>
    <submittedName>
        <fullName evidence="3">Uncharacterized protein</fullName>
    </submittedName>
</protein>
<gene>
    <name evidence="3" type="ORF">CC78DRAFT_615305</name>
</gene>
<dbReference type="EMBL" id="ML986600">
    <property type="protein sequence ID" value="KAF2266235.1"/>
    <property type="molecule type" value="Genomic_DNA"/>
</dbReference>
<evidence type="ECO:0000256" key="1">
    <source>
        <dbReference type="SAM" id="MobiDB-lite"/>
    </source>
</evidence>